<organism evidence="11 12">
    <name type="scientific">Cyanidioschyzon merolae (strain NIES-3377 / 10D)</name>
    <name type="common">Unicellular red alga</name>
    <dbReference type="NCBI Taxonomy" id="280699"/>
    <lineage>
        <taxon>Eukaryota</taxon>
        <taxon>Rhodophyta</taxon>
        <taxon>Bangiophyceae</taxon>
        <taxon>Cyanidiales</taxon>
        <taxon>Cyanidiaceae</taxon>
        <taxon>Cyanidioschyzon</taxon>
    </lineage>
</organism>
<dbReference type="HOGENOM" id="CLU_461080_0_0_1"/>
<comment type="domain">
    <text evidence="7">The Q motif is unique to and characteristic of the DEAD box family of RNA helicases and controls ATP binding and hydrolysis.</text>
</comment>
<dbReference type="Gene3D" id="3.40.50.300">
    <property type="entry name" value="P-loop containing nucleotide triphosphate hydrolases"/>
    <property type="match status" value="2"/>
</dbReference>
<dbReference type="InterPro" id="IPR014001">
    <property type="entry name" value="Helicase_ATP-bd"/>
</dbReference>
<dbReference type="PROSITE" id="PS51192">
    <property type="entry name" value="HELICASE_ATP_BIND_1"/>
    <property type="match status" value="1"/>
</dbReference>
<name>M1V8M0_CYAM1</name>
<evidence type="ECO:0000259" key="9">
    <source>
        <dbReference type="PROSITE" id="PS51192"/>
    </source>
</evidence>
<dbReference type="SMART" id="SM00487">
    <property type="entry name" value="DEXDc"/>
    <property type="match status" value="1"/>
</dbReference>
<dbReference type="EMBL" id="AP006494">
    <property type="protein sequence ID" value="BAM80744.1"/>
    <property type="molecule type" value="Genomic_DNA"/>
</dbReference>
<evidence type="ECO:0000256" key="6">
    <source>
        <dbReference type="RuleBase" id="RU000492"/>
    </source>
</evidence>
<keyword evidence="2 6" id="KW-0378">Hydrolase</keyword>
<dbReference type="Proteomes" id="UP000007014">
    <property type="component" value="Chromosome 12"/>
</dbReference>
<gene>
    <name evidence="11" type="ORF">CYME_CML137C</name>
</gene>
<evidence type="ECO:0000259" key="10">
    <source>
        <dbReference type="PROSITE" id="PS51194"/>
    </source>
</evidence>
<evidence type="ECO:0000256" key="4">
    <source>
        <dbReference type="ARBA" id="ARBA00022840"/>
    </source>
</evidence>
<keyword evidence="12" id="KW-1185">Reference proteome</keyword>
<dbReference type="KEGG" id="cme:CYME_CML137C"/>
<dbReference type="Gramene" id="CML137CT">
    <property type="protein sequence ID" value="CML137CT"/>
    <property type="gene ID" value="CML137C"/>
</dbReference>
<dbReference type="InterPro" id="IPR027417">
    <property type="entry name" value="P-loop_NTPase"/>
</dbReference>
<comment type="similarity">
    <text evidence="6">Belongs to the DEAD box helicase family.</text>
</comment>
<dbReference type="EC" id="3.6.4.13" evidence="7"/>
<comment type="catalytic activity">
    <reaction evidence="7">
        <text>ATP + H2O = ADP + phosphate + H(+)</text>
        <dbReference type="Rhea" id="RHEA:13065"/>
        <dbReference type="ChEBI" id="CHEBI:15377"/>
        <dbReference type="ChEBI" id="CHEBI:15378"/>
        <dbReference type="ChEBI" id="CHEBI:30616"/>
        <dbReference type="ChEBI" id="CHEBI:43474"/>
        <dbReference type="ChEBI" id="CHEBI:456216"/>
        <dbReference type="EC" id="3.6.4.13"/>
    </reaction>
</comment>
<dbReference type="CDD" id="cd18787">
    <property type="entry name" value="SF2_C_DEAD"/>
    <property type="match status" value="1"/>
</dbReference>
<feature type="region of interest" description="Disordered" evidence="8">
    <location>
        <begin position="1"/>
        <end position="27"/>
    </location>
</feature>
<dbReference type="SMART" id="SM00490">
    <property type="entry name" value="HELICc"/>
    <property type="match status" value="1"/>
</dbReference>
<dbReference type="Pfam" id="PF00271">
    <property type="entry name" value="Helicase_C"/>
    <property type="match status" value="1"/>
</dbReference>
<feature type="domain" description="Helicase ATP-binding" evidence="9">
    <location>
        <begin position="93"/>
        <end position="276"/>
    </location>
</feature>
<dbReference type="eggNOG" id="KOG0350">
    <property type="taxonomic scope" value="Eukaryota"/>
</dbReference>
<dbReference type="STRING" id="280699.M1V8M0"/>
<feature type="domain" description="Helicase C-terminal" evidence="10">
    <location>
        <begin position="329"/>
        <end position="510"/>
    </location>
</feature>
<reference evidence="11 12" key="1">
    <citation type="journal article" date="2004" name="Nature">
        <title>Genome sequence of the ultrasmall unicellular red alga Cyanidioschyzon merolae 10D.</title>
        <authorList>
            <person name="Matsuzaki M."/>
            <person name="Misumi O."/>
            <person name="Shin-i T."/>
            <person name="Maruyama S."/>
            <person name="Takahara M."/>
            <person name="Miyagishima S."/>
            <person name="Mori T."/>
            <person name="Nishida K."/>
            <person name="Yagisawa F."/>
            <person name="Nishida K."/>
            <person name="Yoshida Y."/>
            <person name="Nishimura Y."/>
            <person name="Nakao S."/>
            <person name="Kobayashi T."/>
            <person name="Momoyama Y."/>
            <person name="Higashiyama T."/>
            <person name="Minoda A."/>
            <person name="Sano M."/>
            <person name="Nomoto H."/>
            <person name="Oishi K."/>
            <person name="Hayashi H."/>
            <person name="Ohta F."/>
            <person name="Nishizaka S."/>
            <person name="Haga S."/>
            <person name="Miura S."/>
            <person name="Morishita T."/>
            <person name="Kabeya Y."/>
            <person name="Terasawa K."/>
            <person name="Suzuki Y."/>
            <person name="Ishii Y."/>
            <person name="Asakawa S."/>
            <person name="Takano H."/>
            <person name="Ohta N."/>
            <person name="Kuroiwa H."/>
            <person name="Tanaka K."/>
            <person name="Shimizu N."/>
            <person name="Sugano S."/>
            <person name="Sato N."/>
            <person name="Nozaki H."/>
            <person name="Ogasawara N."/>
            <person name="Kohara Y."/>
            <person name="Kuroiwa T."/>
        </authorList>
    </citation>
    <scope>NUCLEOTIDE SEQUENCE [LARGE SCALE GENOMIC DNA]</scope>
    <source>
        <strain evidence="11 12">10D</strain>
    </source>
</reference>
<dbReference type="InterPro" id="IPR001650">
    <property type="entry name" value="Helicase_C-like"/>
</dbReference>
<dbReference type="GO" id="GO:0005524">
    <property type="term" value="F:ATP binding"/>
    <property type="evidence" value="ECO:0007669"/>
    <property type="project" value="UniProtKB-UniRule"/>
</dbReference>
<dbReference type="OrthoDB" id="3370at2759"/>
<dbReference type="PANTHER" id="PTHR24031">
    <property type="entry name" value="RNA HELICASE"/>
    <property type="match status" value="1"/>
</dbReference>
<dbReference type="InterPro" id="IPR000629">
    <property type="entry name" value="RNA-helicase_DEAD-box_CS"/>
</dbReference>
<dbReference type="PROSITE" id="PS00039">
    <property type="entry name" value="DEAD_ATP_HELICASE"/>
    <property type="match status" value="1"/>
</dbReference>
<proteinExistence type="inferred from homology"/>
<evidence type="ECO:0000313" key="12">
    <source>
        <dbReference type="Proteomes" id="UP000007014"/>
    </source>
</evidence>
<evidence type="ECO:0000256" key="3">
    <source>
        <dbReference type="ARBA" id="ARBA00022806"/>
    </source>
</evidence>
<protein>
    <recommendedName>
        <fullName evidence="7">ATP-dependent RNA helicase</fullName>
        <ecNumber evidence="7">3.6.4.13</ecNumber>
    </recommendedName>
</protein>
<evidence type="ECO:0000256" key="2">
    <source>
        <dbReference type="ARBA" id="ARBA00022801"/>
    </source>
</evidence>
<dbReference type="InterPro" id="IPR011545">
    <property type="entry name" value="DEAD/DEAH_box_helicase_dom"/>
</dbReference>
<evidence type="ECO:0000256" key="1">
    <source>
        <dbReference type="ARBA" id="ARBA00022741"/>
    </source>
</evidence>
<sequence>MCSGATSEENDGHIMEQDSSAAVGGNESATSAQLHGIPVVYLATDDQARFATADLRIQSVPGVPQELADTLERDYAITHLFPFQKEVLAYIRSTALTHSGDVLLGAPTGSGKTLIYALAVLLDLYSSASLFCVRALVVLPTRELARQVEGIFRTLTASAKLSARVAVLSLLRERVPRSDLLNRQAVCITTPGRLVEALDRHELLLADLRWLVIDEADRLFRQSYQNWLERLLQRIDCARRVLDPPLRRLRKLLFSATQTRDATHLAALRLHHPVYLLCHASTEGARQPSKLRRGLMDQVPAGLTLCSLRFLSEEDKLRFLLRLIVCGPDILATLRDPSDQSSRPDHNRMLIFVKSVETTHRLCRFVQLASNWLWLRHYPSPVSTRDRGPRLLAEEISKQVSESARAATLERFQRGTTQWLICSDVMARGMDIAEASHVVNFDVPAHPTTYLHRVGRVARAGRPGTALTFLLRNQVGYFQSEIIARVRNDTQKDLGIIRAEHIVPDLRREPFGFGVEHILRGTALILELEQQALVAPHQPLSLVISAYVREQVVDEPVNEVTEMRAGKSVKRMKRALSIIALQNWCDKSETFA</sequence>
<dbReference type="GO" id="GO:0003723">
    <property type="term" value="F:RNA binding"/>
    <property type="evidence" value="ECO:0007669"/>
    <property type="project" value="UniProtKB-UniRule"/>
</dbReference>
<dbReference type="PROSITE" id="PS51194">
    <property type="entry name" value="HELICASE_CTER"/>
    <property type="match status" value="1"/>
</dbReference>
<accession>M1V8M0</accession>
<evidence type="ECO:0000256" key="5">
    <source>
        <dbReference type="ARBA" id="ARBA00022884"/>
    </source>
</evidence>
<evidence type="ECO:0000256" key="8">
    <source>
        <dbReference type="SAM" id="MobiDB-lite"/>
    </source>
</evidence>
<reference evidence="11 12" key="2">
    <citation type="journal article" date="2007" name="BMC Biol.">
        <title>A 100%-complete sequence reveals unusually simple genomic features in the hot-spring red alga Cyanidioschyzon merolae.</title>
        <authorList>
            <person name="Nozaki H."/>
            <person name="Takano H."/>
            <person name="Misumi O."/>
            <person name="Terasawa K."/>
            <person name="Matsuzaki M."/>
            <person name="Maruyama S."/>
            <person name="Nishida K."/>
            <person name="Yagisawa F."/>
            <person name="Yoshida Y."/>
            <person name="Fujiwara T."/>
            <person name="Takio S."/>
            <person name="Tamura K."/>
            <person name="Chung S.J."/>
            <person name="Nakamura S."/>
            <person name="Kuroiwa H."/>
            <person name="Tanaka K."/>
            <person name="Sato N."/>
            <person name="Kuroiwa T."/>
        </authorList>
    </citation>
    <scope>NUCLEOTIDE SEQUENCE [LARGE SCALE GENOMIC DNA]</scope>
    <source>
        <strain evidence="11 12">10D</strain>
    </source>
</reference>
<keyword evidence="1 6" id="KW-0547">Nucleotide-binding</keyword>
<dbReference type="SUPFAM" id="SSF52540">
    <property type="entry name" value="P-loop containing nucleoside triphosphate hydrolases"/>
    <property type="match status" value="1"/>
</dbReference>
<dbReference type="GO" id="GO:0016787">
    <property type="term" value="F:hydrolase activity"/>
    <property type="evidence" value="ECO:0007669"/>
    <property type="project" value="UniProtKB-KW"/>
</dbReference>
<dbReference type="Pfam" id="PF00270">
    <property type="entry name" value="DEAD"/>
    <property type="match status" value="1"/>
</dbReference>
<dbReference type="OMA" id="HEVKAFD"/>
<keyword evidence="3 6" id="KW-0347">Helicase</keyword>
<evidence type="ECO:0000313" key="11">
    <source>
        <dbReference type="EMBL" id="BAM80744.1"/>
    </source>
</evidence>
<dbReference type="GeneID" id="16994553"/>
<evidence type="ECO:0000256" key="7">
    <source>
        <dbReference type="RuleBase" id="RU365068"/>
    </source>
</evidence>
<keyword evidence="5 7" id="KW-0694">RNA-binding</keyword>
<dbReference type="AlphaFoldDB" id="M1V8M0"/>
<comment type="function">
    <text evidence="7">RNA helicase.</text>
</comment>
<dbReference type="RefSeq" id="XP_005536780.1">
    <property type="nucleotide sequence ID" value="XM_005536723.1"/>
</dbReference>
<dbReference type="GO" id="GO:0003724">
    <property type="term" value="F:RNA helicase activity"/>
    <property type="evidence" value="ECO:0007669"/>
    <property type="project" value="UniProtKB-EC"/>
</dbReference>
<keyword evidence="4 6" id="KW-0067">ATP-binding</keyword>